<dbReference type="EMBL" id="LFYR01000647">
    <property type="protein sequence ID" value="KMZ71950.1"/>
    <property type="molecule type" value="Genomic_DNA"/>
</dbReference>
<dbReference type="STRING" id="29655.A0A0K9PUN8"/>
<dbReference type="GO" id="GO:0031490">
    <property type="term" value="F:chromatin DNA binding"/>
    <property type="evidence" value="ECO:0007669"/>
    <property type="project" value="InterPro"/>
</dbReference>
<dbReference type="PANTHER" id="PTHR33137:SF4">
    <property type="entry name" value="MEDIATOR OF RNA POLYMERASE II TRANSCRIPTION SUBUNIT 15A-RELATED"/>
    <property type="match status" value="1"/>
</dbReference>
<evidence type="ECO:0000313" key="6">
    <source>
        <dbReference type="Proteomes" id="UP000036987"/>
    </source>
</evidence>
<gene>
    <name evidence="5" type="ORF">ZOSMA_171G00280</name>
</gene>
<evidence type="ECO:0000256" key="3">
    <source>
        <dbReference type="SAM" id="MobiDB-lite"/>
    </source>
</evidence>
<dbReference type="InterPro" id="IPR036529">
    <property type="entry name" value="KIX_dom_sf"/>
</dbReference>
<dbReference type="Proteomes" id="UP000036987">
    <property type="component" value="Unassembled WGS sequence"/>
</dbReference>
<dbReference type="Gene3D" id="1.10.246.20">
    <property type="entry name" value="Coactivator CBP, KIX domain"/>
    <property type="match status" value="1"/>
</dbReference>
<evidence type="ECO:0000256" key="2">
    <source>
        <dbReference type="ARBA" id="ARBA00023242"/>
    </source>
</evidence>
<feature type="region of interest" description="Disordered" evidence="3">
    <location>
        <begin position="82"/>
        <end position="114"/>
    </location>
</feature>
<feature type="region of interest" description="Disordered" evidence="3">
    <location>
        <begin position="1"/>
        <end position="22"/>
    </location>
</feature>
<keyword evidence="2" id="KW-0539">Nucleus</keyword>
<protein>
    <recommendedName>
        <fullName evidence="4">Mediator complex subunit 15 KIX domain-containing protein</fullName>
    </recommendedName>
</protein>
<dbReference type="InterPro" id="IPR044661">
    <property type="entry name" value="MED15a/b/c-like"/>
</dbReference>
<dbReference type="AlphaFoldDB" id="A0A0K9PUN8"/>
<name>A0A0K9PUN8_ZOSMR</name>
<feature type="compositionally biased region" description="Polar residues" evidence="3">
    <location>
        <begin position="91"/>
        <end position="114"/>
    </location>
</feature>
<dbReference type="OMA" id="ANDWRTE"/>
<evidence type="ECO:0000256" key="1">
    <source>
        <dbReference type="ARBA" id="ARBA00004123"/>
    </source>
</evidence>
<dbReference type="FunFam" id="1.10.246.20:FF:000003">
    <property type="entry name" value="Mediator of RNA polymerase II transcription subunit 15a"/>
    <property type="match status" value="1"/>
</dbReference>
<proteinExistence type="predicted"/>
<reference evidence="6" key="1">
    <citation type="journal article" date="2016" name="Nature">
        <title>The genome of the seagrass Zostera marina reveals angiosperm adaptation to the sea.</title>
        <authorList>
            <person name="Olsen J.L."/>
            <person name="Rouze P."/>
            <person name="Verhelst B."/>
            <person name="Lin Y.-C."/>
            <person name="Bayer T."/>
            <person name="Collen J."/>
            <person name="Dattolo E."/>
            <person name="De Paoli E."/>
            <person name="Dittami S."/>
            <person name="Maumus F."/>
            <person name="Michel G."/>
            <person name="Kersting A."/>
            <person name="Lauritano C."/>
            <person name="Lohaus R."/>
            <person name="Toepel M."/>
            <person name="Tonon T."/>
            <person name="Vanneste K."/>
            <person name="Amirebrahimi M."/>
            <person name="Brakel J."/>
            <person name="Bostroem C."/>
            <person name="Chovatia M."/>
            <person name="Grimwood J."/>
            <person name="Jenkins J.W."/>
            <person name="Jueterbock A."/>
            <person name="Mraz A."/>
            <person name="Stam W.T."/>
            <person name="Tice H."/>
            <person name="Bornberg-Bauer E."/>
            <person name="Green P.J."/>
            <person name="Pearson G.A."/>
            <person name="Procaccini G."/>
            <person name="Duarte C.M."/>
            <person name="Schmutz J."/>
            <person name="Reusch T.B.H."/>
            <person name="Van de Peer Y."/>
        </authorList>
    </citation>
    <scope>NUCLEOTIDE SEQUENCE [LARGE SCALE GENOMIC DNA]</scope>
    <source>
        <strain evidence="6">cv. Finnish</strain>
    </source>
</reference>
<comment type="caution">
    <text evidence="5">The sequence shown here is derived from an EMBL/GenBank/DDBJ whole genome shotgun (WGS) entry which is preliminary data.</text>
</comment>
<dbReference type="Pfam" id="PF16987">
    <property type="entry name" value="KIX_2"/>
    <property type="match status" value="1"/>
</dbReference>
<feature type="domain" description="Mediator complex subunit 15 KIX" evidence="4">
    <location>
        <begin position="13"/>
        <end position="84"/>
    </location>
</feature>
<dbReference type="PANTHER" id="PTHR33137">
    <property type="entry name" value="MEDIATOR OF RNA POLYMERASE II TRANSCRIPTION SUBUNIT 15A-RELATED"/>
    <property type="match status" value="1"/>
</dbReference>
<organism evidence="5 6">
    <name type="scientific">Zostera marina</name>
    <name type="common">Eelgrass</name>
    <dbReference type="NCBI Taxonomy" id="29655"/>
    <lineage>
        <taxon>Eukaryota</taxon>
        <taxon>Viridiplantae</taxon>
        <taxon>Streptophyta</taxon>
        <taxon>Embryophyta</taxon>
        <taxon>Tracheophyta</taxon>
        <taxon>Spermatophyta</taxon>
        <taxon>Magnoliopsida</taxon>
        <taxon>Liliopsida</taxon>
        <taxon>Zosteraceae</taxon>
        <taxon>Zostera</taxon>
    </lineage>
</organism>
<dbReference type="GO" id="GO:0003713">
    <property type="term" value="F:transcription coactivator activity"/>
    <property type="evidence" value="ECO:0007669"/>
    <property type="project" value="InterPro"/>
</dbReference>
<sequence>MEGSENVGEANSTEWRSQLQSEARQRVVNKIMVTLRKHLTISGNEGLGELRNIAVRFEENIYNDAQSDYRRKISMKMLTMEQKTHGGGVNGNSLSSTSGAVNQSSDPGNFKTQK</sequence>
<evidence type="ECO:0000259" key="4">
    <source>
        <dbReference type="Pfam" id="PF16987"/>
    </source>
</evidence>
<evidence type="ECO:0000313" key="5">
    <source>
        <dbReference type="EMBL" id="KMZ71950.1"/>
    </source>
</evidence>
<feature type="compositionally biased region" description="Polar residues" evidence="3">
    <location>
        <begin position="9"/>
        <end position="22"/>
    </location>
</feature>
<accession>A0A0K9PUN8</accession>
<dbReference type="GO" id="GO:0005634">
    <property type="term" value="C:nucleus"/>
    <property type="evidence" value="ECO:0007669"/>
    <property type="project" value="UniProtKB-SubCell"/>
</dbReference>
<keyword evidence="6" id="KW-1185">Reference proteome</keyword>
<comment type="subcellular location">
    <subcellularLocation>
        <location evidence="1">Nucleus</location>
    </subcellularLocation>
</comment>
<dbReference type="OrthoDB" id="1912459at2759"/>
<dbReference type="InterPro" id="IPR036546">
    <property type="entry name" value="MED15_KIX"/>
</dbReference>